<dbReference type="InterPro" id="IPR036390">
    <property type="entry name" value="WH_DNA-bd_sf"/>
</dbReference>
<feature type="domain" description="HTH lysR-type" evidence="5">
    <location>
        <begin position="1"/>
        <end position="58"/>
    </location>
</feature>
<dbReference type="Gene3D" id="3.40.190.290">
    <property type="match status" value="1"/>
</dbReference>
<dbReference type="GO" id="GO:0000976">
    <property type="term" value="F:transcription cis-regulatory region binding"/>
    <property type="evidence" value="ECO:0007669"/>
    <property type="project" value="TreeGrafter"/>
</dbReference>
<evidence type="ECO:0000313" key="7">
    <source>
        <dbReference type="Proteomes" id="UP000433181"/>
    </source>
</evidence>
<dbReference type="SUPFAM" id="SSF46785">
    <property type="entry name" value="Winged helix' DNA-binding domain"/>
    <property type="match status" value="1"/>
</dbReference>
<evidence type="ECO:0000256" key="4">
    <source>
        <dbReference type="ARBA" id="ARBA00023163"/>
    </source>
</evidence>
<keyword evidence="2" id="KW-0805">Transcription regulation</keyword>
<dbReference type="GeneID" id="96778853"/>
<dbReference type="RefSeq" id="WP_154407085.1">
    <property type="nucleotide sequence ID" value="NZ_VUNR01000013.1"/>
</dbReference>
<keyword evidence="7" id="KW-1185">Reference proteome</keyword>
<reference evidence="6 7" key="1">
    <citation type="submission" date="2019-08" db="EMBL/GenBank/DDBJ databases">
        <title>In-depth cultivation of the pig gut microbiome towards novel bacterial diversity and tailored functional studies.</title>
        <authorList>
            <person name="Wylensek D."/>
            <person name="Hitch T.C.A."/>
            <person name="Clavel T."/>
        </authorList>
    </citation>
    <scope>NUCLEOTIDE SEQUENCE [LARGE SCALE GENOMIC DNA]</scope>
    <source>
        <strain evidence="6 7">WCA-693-APC-5D-A</strain>
    </source>
</reference>
<dbReference type="GO" id="GO:0003700">
    <property type="term" value="F:DNA-binding transcription factor activity"/>
    <property type="evidence" value="ECO:0007669"/>
    <property type="project" value="InterPro"/>
</dbReference>
<keyword evidence="3" id="KW-0238">DNA-binding</keyword>
<comment type="caution">
    <text evidence="6">The sequence shown here is derived from an EMBL/GenBank/DDBJ whole genome shotgun (WGS) entry which is preliminary data.</text>
</comment>
<dbReference type="SUPFAM" id="SSF53850">
    <property type="entry name" value="Periplasmic binding protein-like II"/>
    <property type="match status" value="1"/>
</dbReference>
<keyword evidence="4" id="KW-0804">Transcription</keyword>
<dbReference type="PROSITE" id="PS50931">
    <property type="entry name" value="HTH_LYSR"/>
    <property type="match status" value="1"/>
</dbReference>
<dbReference type="AlphaFoldDB" id="A0A6I2UH84"/>
<protein>
    <submittedName>
        <fullName evidence="6">LysR family transcriptional regulator</fullName>
    </submittedName>
</protein>
<organism evidence="6 7">
    <name type="scientific">Anaerovibrio slackiae</name>
    <dbReference type="NCBI Taxonomy" id="2652309"/>
    <lineage>
        <taxon>Bacteria</taxon>
        <taxon>Bacillati</taxon>
        <taxon>Bacillota</taxon>
        <taxon>Negativicutes</taxon>
        <taxon>Selenomonadales</taxon>
        <taxon>Selenomonadaceae</taxon>
        <taxon>Anaerovibrio</taxon>
    </lineage>
</organism>
<dbReference type="Pfam" id="PF03466">
    <property type="entry name" value="LysR_substrate"/>
    <property type="match status" value="1"/>
</dbReference>
<evidence type="ECO:0000259" key="5">
    <source>
        <dbReference type="PROSITE" id="PS50931"/>
    </source>
</evidence>
<dbReference type="EMBL" id="VUNR01000013">
    <property type="protein sequence ID" value="MSU08920.1"/>
    <property type="molecule type" value="Genomic_DNA"/>
</dbReference>
<evidence type="ECO:0000256" key="3">
    <source>
        <dbReference type="ARBA" id="ARBA00023125"/>
    </source>
</evidence>
<dbReference type="Gene3D" id="1.10.10.10">
    <property type="entry name" value="Winged helix-like DNA-binding domain superfamily/Winged helix DNA-binding domain"/>
    <property type="match status" value="1"/>
</dbReference>
<sequence length="289" mass="32494">MTLRHFQIFISVCDEQGMTQAARQLHISQPSISQAVKELEEHYQVRLFERLGKKLFLTPAGQELLHYARHIISLSDQTEKTLRSFSLAAPIRLGATLSIGESIFIDIITRLKKTMPEQEVYSHVHNTAALEDALLRDELDAALVEGSITSAYLTQIPFLEDELVFIIAPDQLPPAGFTMEQLADLPFILREKGSGTRNLFEHVMNQHHLQCHVTGSYNNTESIRQAVAAGLGISAISSRLVAKELQEGKLASFTIPGITFRRSFRIVYHKNKYLTAGLKTFIDLCKSYI</sequence>
<name>A0A6I2UH84_9FIRM</name>
<dbReference type="FunFam" id="1.10.10.10:FF:000001">
    <property type="entry name" value="LysR family transcriptional regulator"/>
    <property type="match status" value="1"/>
</dbReference>
<proteinExistence type="inferred from homology"/>
<evidence type="ECO:0000256" key="2">
    <source>
        <dbReference type="ARBA" id="ARBA00023015"/>
    </source>
</evidence>
<dbReference type="PANTHER" id="PTHR30126">
    <property type="entry name" value="HTH-TYPE TRANSCRIPTIONAL REGULATOR"/>
    <property type="match status" value="1"/>
</dbReference>
<accession>A0A6I2UH84</accession>
<dbReference type="Proteomes" id="UP000433181">
    <property type="component" value="Unassembled WGS sequence"/>
</dbReference>
<comment type="similarity">
    <text evidence="1">Belongs to the LysR transcriptional regulatory family.</text>
</comment>
<dbReference type="PANTHER" id="PTHR30126:SF39">
    <property type="entry name" value="HTH-TYPE TRANSCRIPTIONAL REGULATOR CYSL"/>
    <property type="match status" value="1"/>
</dbReference>
<dbReference type="PRINTS" id="PR00039">
    <property type="entry name" value="HTHLYSR"/>
</dbReference>
<evidence type="ECO:0000256" key="1">
    <source>
        <dbReference type="ARBA" id="ARBA00009437"/>
    </source>
</evidence>
<gene>
    <name evidence="6" type="ORF">FYJ84_07980</name>
</gene>
<evidence type="ECO:0000313" key="6">
    <source>
        <dbReference type="EMBL" id="MSU08920.1"/>
    </source>
</evidence>
<dbReference type="InterPro" id="IPR036388">
    <property type="entry name" value="WH-like_DNA-bd_sf"/>
</dbReference>
<dbReference type="InterPro" id="IPR005119">
    <property type="entry name" value="LysR_subst-bd"/>
</dbReference>
<dbReference type="Pfam" id="PF00126">
    <property type="entry name" value="HTH_1"/>
    <property type="match status" value="1"/>
</dbReference>
<dbReference type="InterPro" id="IPR000847">
    <property type="entry name" value="LysR_HTH_N"/>
</dbReference>